<accession>F4QSQ0</accession>
<dbReference type="eggNOG" id="COG1309">
    <property type="taxonomic scope" value="Bacteria"/>
</dbReference>
<dbReference type="HOGENOM" id="CLU_095332_1_0_5"/>
<evidence type="ECO:0000313" key="2">
    <source>
        <dbReference type="Proteomes" id="UP000006512"/>
    </source>
</evidence>
<reference evidence="2" key="1">
    <citation type="submission" date="2011-03" db="EMBL/GenBank/DDBJ databases">
        <title>Draft genome sequence of Brevundimonas diminuta.</title>
        <authorList>
            <person name="Brown P.J.B."/>
            <person name="Buechlein A."/>
            <person name="Hemmerich C."/>
            <person name="Brun Y.V."/>
        </authorList>
    </citation>
    <scope>NUCLEOTIDE SEQUENCE [LARGE SCALE GENOMIC DNA]</scope>
    <source>
        <strain evidence="2">C19</strain>
    </source>
</reference>
<dbReference type="RefSeq" id="WP_006274966.1">
    <property type="nucleotide sequence ID" value="NZ_GL883080.1"/>
</dbReference>
<dbReference type="Proteomes" id="UP000006512">
    <property type="component" value="Unassembled WGS sequence"/>
</dbReference>
<dbReference type="STRING" id="715226.ABI_41930"/>
<organism evidence="1 2">
    <name type="scientific">Asticcacaulis biprosthecium C19</name>
    <dbReference type="NCBI Taxonomy" id="715226"/>
    <lineage>
        <taxon>Bacteria</taxon>
        <taxon>Pseudomonadati</taxon>
        <taxon>Pseudomonadota</taxon>
        <taxon>Alphaproteobacteria</taxon>
        <taxon>Caulobacterales</taxon>
        <taxon>Caulobacteraceae</taxon>
        <taxon>Asticcacaulis</taxon>
    </lineage>
</organism>
<dbReference type="SUPFAM" id="SSF46689">
    <property type="entry name" value="Homeodomain-like"/>
    <property type="match status" value="1"/>
</dbReference>
<keyword evidence="2" id="KW-1185">Reference proteome</keyword>
<dbReference type="EMBL" id="GL883080">
    <property type="protein sequence ID" value="EGF89770.1"/>
    <property type="molecule type" value="Genomic_DNA"/>
</dbReference>
<dbReference type="OrthoDB" id="3218408at2"/>
<proteinExistence type="predicted"/>
<dbReference type="Gene3D" id="1.10.357.10">
    <property type="entry name" value="Tetracycline Repressor, domain 2"/>
    <property type="match status" value="1"/>
</dbReference>
<dbReference type="InterPro" id="IPR009057">
    <property type="entry name" value="Homeodomain-like_sf"/>
</dbReference>
<evidence type="ECO:0000313" key="1">
    <source>
        <dbReference type="EMBL" id="EGF89770.1"/>
    </source>
</evidence>
<name>F4QSQ0_9CAUL</name>
<protein>
    <submittedName>
        <fullName evidence="1">TetR family transcriptional regulator</fullName>
    </submittedName>
</protein>
<sequence>MAQRGPDLWLTAGKALVVADVEITLEALCARTGKTRGSFYHHFASVEAYRSALLEHWRRQATLDIIAQVDGLGSDRIDRLNAMATREDHRFERALRALGVWHADIGRSVEEVDQLREAYLVRLAREDLKLDAETAQAVARLGMALFIAGQMRAPDDLEGFNVAAETWLMAQLLPQAPGR</sequence>
<gene>
    <name evidence="1" type="ORF">ABI_41930</name>
</gene>
<dbReference type="AlphaFoldDB" id="F4QSQ0"/>